<dbReference type="PANTHER" id="PTHR34472">
    <property type="entry name" value="SULFUR CARRIER PROTEIN THIS"/>
    <property type="match status" value="1"/>
</dbReference>
<gene>
    <name evidence="1" type="primary">thiS</name>
    <name evidence="1" type="ORF">ACFPTR_10645</name>
</gene>
<keyword evidence="2" id="KW-1185">Reference proteome</keyword>
<dbReference type="Pfam" id="PF02597">
    <property type="entry name" value="ThiS"/>
    <property type="match status" value="1"/>
</dbReference>
<dbReference type="InterPro" id="IPR003749">
    <property type="entry name" value="ThiS/MoaD-like"/>
</dbReference>
<reference evidence="2" key="1">
    <citation type="journal article" date="2019" name="Int. J. Syst. Evol. Microbiol.">
        <title>The Global Catalogue of Microorganisms (GCM) 10K type strain sequencing project: providing services to taxonomists for standard genome sequencing and annotation.</title>
        <authorList>
            <consortium name="The Broad Institute Genomics Platform"/>
            <consortium name="The Broad Institute Genome Sequencing Center for Infectious Disease"/>
            <person name="Wu L."/>
            <person name="Ma J."/>
        </authorList>
    </citation>
    <scope>NUCLEOTIDE SEQUENCE [LARGE SCALE GENOMIC DNA]</scope>
    <source>
        <strain evidence="2">CGMCC 1.15790</strain>
    </source>
</reference>
<dbReference type="RefSeq" id="WP_270897629.1">
    <property type="nucleotide sequence ID" value="NZ_JBHSPF010000058.1"/>
</dbReference>
<dbReference type="Gene3D" id="3.10.20.30">
    <property type="match status" value="1"/>
</dbReference>
<protein>
    <submittedName>
        <fullName evidence="1">Sulfur carrier protein ThiS</fullName>
    </submittedName>
</protein>
<name>A0ABW0UBE8_9BACI</name>
<dbReference type="EMBL" id="JBHSPF010000058">
    <property type="protein sequence ID" value="MFC5629311.1"/>
    <property type="molecule type" value="Genomic_DNA"/>
</dbReference>
<comment type="caution">
    <text evidence="1">The sequence shown here is derived from an EMBL/GenBank/DDBJ whole genome shotgun (WGS) entry which is preliminary data.</text>
</comment>
<dbReference type="InterPro" id="IPR016155">
    <property type="entry name" value="Mopterin_synth/thiamin_S_b"/>
</dbReference>
<dbReference type="NCBIfam" id="TIGR01683">
    <property type="entry name" value="thiS"/>
    <property type="match status" value="1"/>
</dbReference>
<evidence type="ECO:0000313" key="1">
    <source>
        <dbReference type="EMBL" id="MFC5629311.1"/>
    </source>
</evidence>
<accession>A0ABW0UBE8</accession>
<organism evidence="1 2">
    <name type="scientific">Aliibacillus thermotolerans</name>
    <dbReference type="NCBI Taxonomy" id="1834418"/>
    <lineage>
        <taxon>Bacteria</taxon>
        <taxon>Bacillati</taxon>
        <taxon>Bacillota</taxon>
        <taxon>Bacilli</taxon>
        <taxon>Bacillales</taxon>
        <taxon>Bacillaceae</taxon>
        <taxon>Aliibacillus</taxon>
    </lineage>
</organism>
<dbReference type="CDD" id="cd00565">
    <property type="entry name" value="Ubl_ThiS"/>
    <property type="match status" value="1"/>
</dbReference>
<proteinExistence type="predicted"/>
<dbReference type="InterPro" id="IPR012675">
    <property type="entry name" value="Beta-grasp_dom_sf"/>
</dbReference>
<dbReference type="InterPro" id="IPR010035">
    <property type="entry name" value="Thi_S"/>
</dbReference>
<dbReference type="Proteomes" id="UP001596143">
    <property type="component" value="Unassembled WGS sequence"/>
</dbReference>
<dbReference type="SUPFAM" id="SSF54285">
    <property type="entry name" value="MoaD/ThiS"/>
    <property type="match status" value="1"/>
</dbReference>
<sequence length="67" mass="7476">MKVVINGIDKMIPNDVTTIQQLLEHLKIGEKKAVVERNGNILTKDEHKNEAIEEGDRIEIVHFVGGG</sequence>
<evidence type="ECO:0000313" key="2">
    <source>
        <dbReference type="Proteomes" id="UP001596143"/>
    </source>
</evidence>
<dbReference type="PANTHER" id="PTHR34472:SF1">
    <property type="entry name" value="SULFUR CARRIER PROTEIN THIS"/>
    <property type="match status" value="1"/>
</dbReference>